<sequence>MVTDPGDAILKATNTCICGSDLHLYMGCFPDMKPGDILGHEFMGIIDDVGPDVTKHKKGDRVVACFDIGCGQCSFCKQGLYSCCNRTNSSKKEEKLYGHRMAGFLGYSHLTGGFDGGQAEYVRVPIGKSDEAAVDRAFQSVQLSGQYCLDTLKEPLSSNRAAVRDGCSKAIEAVLKGCQADGETYKQRQPRVLSMLGQSGCGKSTLLDSQIRLWQDIQYTPPPVAWQPVLSAMRDKFHLPQPVELDSNNAFDANGCLLDAAALKRDDATMDVLQQYFMQKQSVSPGDIVGAALPLYDEQQEASVTTSQAVILFKDVRHGLLFRTMNEAELWEVVQEIRGQLRKDGRLSRHVIEFLKAVFGTDQHAELPASLQQMTALVRREILDRLGVLGTPVEVKLPDEDGLADLPGADDDPIHRSIRRWQLSKADGVVLVVQKDFNSCQQNPLDMLHTEKLLQPIADGTTSLMVVLSDHMLYGWERMKDRDGKWDKINTKWEGQEASVLDSLHGRLPKLNAKQGALVADKVPIMTVRALQFAGLMAELQKAQERHANEDLTAEMKVVLLRTGFGRLYGGLAQACREDSVRAAECLVSSMQKLEALREALPLSEGYPAQPQPANGPALAGMLPAGLPGEDAAAALAADMDALKEIARHLKGRIHTAQAGLSPFLEEQNPGCMEACLEALRLVWEEHGRIEAERRVRHPDAKLPTNLTTDRDAQHYQNYLQQLVWEADLSNQHGTRVRRDDTSNPPILAPLLSWVNQISLDMLAGVQRPMARFWLACLEQSAAQVPRFQQSPRLGCLLQMWLQHVVPLVTSQSSTDEEFLRLVQKDLSSVMLASVKQLAAQLANGLKRGLHKGESPDNLMEVGVIKASWDVSRKDLEKKLLECAWRLRVCGPLRALTTEACKVNTLKERMAGDLRLISNEDALDTLQRGLLDVIGPPTDVLRGLTDNIKQGADNLEQLIVLMHRHASLLTKYGGHTIYTFDSFNKELWSLHNFSDIRTNGCKVPLKAEDRWQEALPKDFLPHSGWTVDVDGLCAELSSMVFGVAGQVRVGSGWEDIDLADGQQQAGIIKDMLVRQLLQTVVEELHHVLLRLDGNVWRFQVVSSRVLPSGCIPLAVGYEVAGNDGNYEGCRKCMQPARADEQLVCCDGEYCSYATHLEHLSPQECLRAADPAESWLCPTCQLRGRTV</sequence>
<evidence type="ECO:0000256" key="2">
    <source>
        <dbReference type="ARBA" id="ARBA00022723"/>
    </source>
</evidence>
<dbReference type="InterPro" id="IPR011032">
    <property type="entry name" value="GroES-like_sf"/>
</dbReference>
<dbReference type="SUPFAM" id="SSF50129">
    <property type="entry name" value="GroES-like"/>
    <property type="match status" value="1"/>
</dbReference>
<dbReference type="InterPro" id="IPR002328">
    <property type="entry name" value="ADH_Zn_CS"/>
</dbReference>
<dbReference type="PANTHER" id="PTHR42813:SF1">
    <property type="entry name" value="DEHYDROGENASE, PUTATIVE (AFU_ORTHOLOGUE AFUA_5G03930)-RELATED"/>
    <property type="match status" value="1"/>
</dbReference>
<keyword evidence="3" id="KW-0863">Zinc-finger</keyword>
<feature type="domain" description="Alcohol dehydrogenase-like N-terminal" evidence="6">
    <location>
        <begin position="5"/>
        <end position="125"/>
    </location>
</feature>
<keyword evidence="4" id="KW-0862">Zinc</keyword>
<evidence type="ECO:0000313" key="7">
    <source>
        <dbReference type="EMBL" id="KAK9817774.1"/>
    </source>
</evidence>
<dbReference type="GO" id="GO:0008270">
    <property type="term" value="F:zinc ion binding"/>
    <property type="evidence" value="ECO:0007669"/>
    <property type="project" value="UniProtKB-KW"/>
</dbReference>
<accession>A0AAW1QB88</accession>
<dbReference type="EMBL" id="JALJOR010000004">
    <property type="protein sequence ID" value="KAK9817774.1"/>
    <property type="molecule type" value="Genomic_DNA"/>
</dbReference>
<keyword evidence="8" id="KW-1185">Reference proteome</keyword>
<evidence type="ECO:0000256" key="3">
    <source>
        <dbReference type="ARBA" id="ARBA00022771"/>
    </source>
</evidence>
<dbReference type="InterPro" id="IPR013154">
    <property type="entry name" value="ADH-like_N"/>
</dbReference>
<dbReference type="InterPro" id="IPR013083">
    <property type="entry name" value="Znf_RING/FYVE/PHD"/>
</dbReference>
<evidence type="ECO:0000256" key="5">
    <source>
        <dbReference type="ARBA" id="ARBA00023002"/>
    </source>
</evidence>
<dbReference type="SUPFAM" id="SSF57903">
    <property type="entry name" value="FYVE/PHD zinc finger"/>
    <property type="match status" value="1"/>
</dbReference>
<comment type="caution">
    <text evidence="7">The sequence shown here is derived from an EMBL/GenBank/DDBJ whole genome shotgun (WGS) entry which is preliminary data.</text>
</comment>
<dbReference type="Proteomes" id="UP001489004">
    <property type="component" value="Unassembled WGS sequence"/>
</dbReference>
<dbReference type="Gene3D" id="3.30.40.10">
    <property type="entry name" value="Zinc/RING finger domain, C3HC4 (zinc finger)"/>
    <property type="match status" value="1"/>
</dbReference>
<dbReference type="Gene3D" id="3.90.180.10">
    <property type="entry name" value="Medium-chain alcohol dehydrogenases, catalytic domain"/>
    <property type="match status" value="1"/>
</dbReference>
<reference evidence="7 8" key="1">
    <citation type="journal article" date="2024" name="Nat. Commun.">
        <title>Phylogenomics reveals the evolutionary origins of lichenization in chlorophyte algae.</title>
        <authorList>
            <person name="Puginier C."/>
            <person name="Libourel C."/>
            <person name="Otte J."/>
            <person name="Skaloud P."/>
            <person name="Haon M."/>
            <person name="Grisel S."/>
            <person name="Petersen M."/>
            <person name="Berrin J.G."/>
            <person name="Delaux P.M."/>
            <person name="Dal Grande F."/>
            <person name="Keller J."/>
        </authorList>
    </citation>
    <scope>NUCLEOTIDE SEQUENCE [LARGE SCALE GENOMIC DNA]</scope>
    <source>
        <strain evidence="7 8">SAG 2043</strain>
    </source>
</reference>
<gene>
    <name evidence="7" type="ORF">WJX72_002024</name>
</gene>
<dbReference type="InterPro" id="IPR011011">
    <property type="entry name" value="Znf_FYVE_PHD"/>
</dbReference>
<proteinExistence type="predicted"/>
<evidence type="ECO:0000313" key="8">
    <source>
        <dbReference type="Proteomes" id="UP001489004"/>
    </source>
</evidence>
<evidence type="ECO:0000256" key="1">
    <source>
        <dbReference type="ARBA" id="ARBA00001947"/>
    </source>
</evidence>
<dbReference type="PANTHER" id="PTHR42813">
    <property type="entry name" value="ZINC-TYPE ALCOHOL DEHYDROGENASE-LIKE"/>
    <property type="match status" value="1"/>
</dbReference>
<protein>
    <recommendedName>
        <fullName evidence="6">Alcohol dehydrogenase-like N-terminal domain-containing protein</fullName>
    </recommendedName>
</protein>
<keyword evidence="5" id="KW-0560">Oxidoreductase</keyword>
<dbReference type="PROSITE" id="PS00059">
    <property type="entry name" value="ADH_ZINC"/>
    <property type="match status" value="1"/>
</dbReference>
<name>A0AAW1QB88_9CHLO</name>
<comment type="cofactor">
    <cofactor evidence="1">
        <name>Zn(2+)</name>
        <dbReference type="ChEBI" id="CHEBI:29105"/>
    </cofactor>
</comment>
<evidence type="ECO:0000256" key="4">
    <source>
        <dbReference type="ARBA" id="ARBA00022833"/>
    </source>
</evidence>
<dbReference type="Pfam" id="PF08240">
    <property type="entry name" value="ADH_N"/>
    <property type="match status" value="1"/>
</dbReference>
<organism evidence="7 8">
    <name type="scientific">[Myrmecia] bisecta</name>
    <dbReference type="NCBI Taxonomy" id="41462"/>
    <lineage>
        <taxon>Eukaryota</taxon>
        <taxon>Viridiplantae</taxon>
        <taxon>Chlorophyta</taxon>
        <taxon>core chlorophytes</taxon>
        <taxon>Trebouxiophyceae</taxon>
        <taxon>Trebouxiales</taxon>
        <taxon>Trebouxiaceae</taxon>
        <taxon>Myrmecia</taxon>
    </lineage>
</organism>
<dbReference type="GO" id="GO:0016491">
    <property type="term" value="F:oxidoreductase activity"/>
    <property type="evidence" value="ECO:0007669"/>
    <property type="project" value="UniProtKB-KW"/>
</dbReference>
<keyword evidence="2" id="KW-0479">Metal-binding</keyword>
<dbReference type="AlphaFoldDB" id="A0AAW1QB88"/>
<evidence type="ECO:0000259" key="6">
    <source>
        <dbReference type="Pfam" id="PF08240"/>
    </source>
</evidence>